<gene>
    <name evidence="2" type="ORF">GCM10023217_15200</name>
</gene>
<dbReference type="Proteomes" id="UP001500822">
    <property type="component" value="Unassembled WGS sequence"/>
</dbReference>
<feature type="region of interest" description="Disordered" evidence="1">
    <location>
        <begin position="819"/>
        <end position="841"/>
    </location>
</feature>
<sequence length="841" mass="89737">MTESENPAGQGGGSRETAVDAASDTHLTGPGSACKDLSDAHAAELAASAIPLDVAEAHGVYTAVTRDGLPEWVRWLDDVHGDAIYPVLCYPMTEPDGSETGQVKPAAGSVVDADGNVMKYVSPVGDKSPQLVVVREVENPVGVIIAEGVKQALALAAHAPPGWAIYRICGITGWVRNGVPTKYLRVVRGLDVVIVPDADAATKRAVYDGAAMLGEACEVRRAMSVKFVRVAGFGNTGIDDVLGGCADDDERGELILDLLDAASDKPAKSQPKALTAAQRREKEADKAATRLAAQRRLDERPVIHVGEDRAVVIDRLDEVLHERFDGRSLFRHGDALGHLTVEAKGPVVAVASQGVFADLVAKAAITVEGDGRDDGNGCRHAHAWPDKNSLAAVESRYRTYVPLDGVSAVPLVREDGSVVTESGYDVATRHYVHLSDELAGLSVPEHPSAAEVEAARSLLVEDLFGDFLLKDRADVAHAVAALITPLVRSLLPTSPGFAVNGLQAGVGKGLLLHVLSTVVAGVNPSLAMLPGNEDEMRKSLTALLHSGATSVFFDETSEIDSAVLNGFITAESWSDRRLGVTERIEMPNKSVVVFAGNNIAIIGDAARRMVQIRLHTNNPNPESRTGFRHSDLKVWVADHRCELLAACLTLIRAWFDAGRPVPSHAARMGSFERWQDVLSGILSVAGIDGLLEGWFEQRAAADTEGQHWSAHLRWLADHYGDDEFTARTAASDLCFDEDAEYPPGLENLSEKSSSAARELGKAWSKQADRWRPNGLRIVRTAEGQGGRMKWRIEEFDTAVGGPAATTAQVPAPVERATPAPKMPAEAGRPMPVITDLDGGVA</sequence>
<evidence type="ECO:0000313" key="3">
    <source>
        <dbReference type="Proteomes" id="UP001500822"/>
    </source>
</evidence>
<accession>A0ABP8Z4S7</accession>
<comment type="caution">
    <text evidence="2">The sequence shown here is derived from an EMBL/GenBank/DDBJ whole genome shotgun (WGS) entry which is preliminary data.</text>
</comment>
<evidence type="ECO:0000256" key="1">
    <source>
        <dbReference type="SAM" id="MobiDB-lite"/>
    </source>
</evidence>
<feature type="region of interest" description="Disordered" evidence="1">
    <location>
        <begin position="1"/>
        <end position="32"/>
    </location>
</feature>
<proteinExistence type="predicted"/>
<organism evidence="2 3">
    <name type="scientific">Gordonia alkaliphila</name>
    <dbReference type="NCBI Taxonomy" id="1053547"/>
    <lineage>
        <taxon>Bacteria</taxon>
        <taxon>Bacillati</taxon>
        <taxon>Actinomycetota</taxon>
        <taxon>Actinomycetes</taxon>
        <taxon>Mycobacteriales</taxon>
        <taxon>Gordoniaceae</taxon>
        <taxon>Gordonia</taxon>
    </lineage>
</organism>
<evidence type="ECO:0008006" key="4">
    <source>
        <dbReference type="Google" id="ProtNLM"/>
    </source>
</evidence>
<feature type="region of interest" description="Disordered" evidence="1">
    <location>
        <begin position="266"/>
        <end position="286"/>
    </location>
</feature>
<name>A0ABP8Z4S7_9ACTN</name>
<evidence type="ECO:0000313" key="2">
    <source>
        <dbReference type="EMBL" id="GAA4746479.1"/>
    </source>
</evidence>
<keyword evidence="3" id="KW-1185">Reference proteome</keyword>
<protein>
    <recommendedName>
        <fullName evidence="4">DUF3854 domain-containing protein</fullName>
    </recommendedName>
</protein>
<reference evidence="3" key="1">
    <citation type="journal article" date="2019" name="Int. J. Syst. Evol. Microbiol.">
        <title>The Global Catalogue of Microorganisms (GCM) 10K type strain sequencing project: providing services to taxonomists for standard genome sequencing and annotation.</title>
        <authorList>
            <consortium name="The Broad Institute Genomics Platform"/>
            <consortium name="The Broad Institute Genome Sequencing Center for Infectious Disease"/>
            <person name="Wu L."/>
            <person name="Ma J."/>
        </authorList>
    </citation>
    <scope>NUCLEOTIDE SEQUENCE [LARGE SCALE GENOMIC DNA]</scope>
    <source>
        <strain evidence="3">JCM 18077</strain>
    </source>
</reference>
<dbReference type="EMBL" id="BAABIE010000005">
    <property type="protein sequence ID" value="GAA4746479.1"/>
    <property type="molecule type" value="Genomic_DNA"/>
</dbReference>